<keyword evidence="1" id="KW-0472">Membrane</keyword>
<dbReference type="EMBL" id="ABSU01000001">
    <property type="protein sequence ID" value="EFE37013.1"/>
    <property type="molecule type" value="Genomic_DNA"/>
</dbReference>
<dbReference type="KEGG" id="abe:ARB_04540"/>
<dbReference type="GeneID" id="9522503"/>
<protein>
    <recommendedName>
        <fullName evidence="4">Transmembrane protein</fullName>
    </recommendedName>
</protein>
<sequence length="189" mass="21017">MGTRNAKTGGKEKAKKGHPRARENIMMYTSMAGFLSFFFPSSFMGIQQQVCGRYSRSWGYTHNGELFLAFSCFFFFFVYVFFLFCKYDDGLAGIFAKRSPDISKTRPTSPGPSRRKGCDVDVLDAAKVHLCLLVCYPSAPLLSSHPPFSLCQGQSRAWETQKRATTMGKRKQAERSAVEALAGATVTSV</sequence>
<dbReference type="AlphaFoldDB" id="D4AJU0"/>
<comment type="caution">
    <text evidence="2">The sequence shown here is derived from an EMBL/GenBank/DDBJ whole genome shotgun (WGS) entry which is preliminary data.</text>
</comment>
<dbReference type="RefSeq" id="XP_003017658.1">
    <property type="nucleotide sequence ID" value="XM_003017612.1"/>
</dbReference>
<organism evidence="2 3">
    <name type="scientific">Arthroderma benhamiae (strain ATCC MYA-4681 / CBS 112371)</name>
    <name type="common">Trichophyton mentagrophytes</name>
    <dbReference type="NCBI Taxonomy" id="663331"/>
    <lineage>
        <taxon>Eukaryota</taxon>
        <taxon>Fungi</taxon>
        <taxon>Dikarya</taxon>
        <taxon>Ascomycota</taxon>
        <taxon>Pezizomycotina</taxon>
        <taxon>Eurotiomycetes</taxon>
        <taxon>Eurotiomycetidae</taxon>
        <taxon>Onygenales</taxon>
        <taxon>Arthrodermataceae</taxon>
        <taxon>Trichophyton</taxon>
    </lineage>
</organism>
<gene>
    <name evidence="2" type="ORF">ARB_04540</name>
</gene>
<reference evidence="3" key="1">
    <citation type="journal article" date="2011" name="Genome Biol.">
        <title>Comparative and functional genomics provide insights into the pathogenicity of dermatophytic fungi.</title>
        <authorList>
            <person name="Burmester A."/>
            <person name="Shelest E."/>
            <person name="Gloeckner G."/>
            <person name="Heddergott C."/>
            <person name="Schindler S."/>
            <person name="Staib P."/>
            <person name="Heidel A."/>
            <person name="Felder M."/>
            <person name="Petzold A."/>
            <person name="Szafranski K."/>
            <person name="Feuermann M."/>
            <person name="Pedruzzi I."/>
            <person name="Priebe S."/>
            <person name="Groth M."/>
            <person name="Winkler R."/>
            <person name="Li W."/>
            <person name="Kniemeyer O."/>
            <person name="Schroeckh V."/>
            <person name="Hertweck C."/>
            <person name="Hube B."/>
            <person name="White T.C."/>
            <person name="Platzer M."/>
            <person name="Guthke R."/>
            <person name="Heitman J."/>
            <person name="Woestemeyer J."/>
            <person name="Zipfel P.F."/>
            <person name="Monod M."/>
            <person name="Brakhage A.A."/>
        </authorList>
    </citation>
    <scope>NUCLEOTIDE SEQUENCE [LARGE SCALE GENOMIC DNA]</scope>
    <source>
        <strain evidence="3">ATCC MYA-4681 / CBS 112371</strain>
    </source>
</reference>
<proteinExistence type="predicted"/>
<accession>D4AJU0</accession>
<feature type="transmembrane region" description="Helical" evidence="1">
    <location>
        <begin position="25"/>
        <end position="46"/>
    </location>
</feature>
<keyword evidence="1" id="KW-1133">Transmembrane helix</keyword>
<evidence type="ECO:0000256" key="1">
    <source>
        <dbReference type="SAM" id="Phobius"/>
    </source>
</evidence>
<dbReference type="Proteomes" id="UP000008866">
    <property type="component" value="Unassembled WGS sequence"/>
</dbReference>
<name>D4AJU0_ARTBC</name>
<keyword evidence="1" id="KW-0812">Transmembrane</keyword>
<evidence type="ECO:0000313" key="2">
    <source>
        <dbReference type="EMBL" id="EFE37013.1"/>
    </source>
</evidence>
<dbReference type="HOGENOM" id="CLU_1434112_0_0_1"/>
<feature type="transmembrane region" description="Helical" evidence="1">
    <location>
        <begin position="66"/>
        <end position="85"/>
    </location>
</feature>
<evidence type="ECO:0000313" key="3">
    <source>
        <dbReference type="Proteomes" id="UP000008866"/>
    </source>
</evidence>
<keyword evidence="3" id="KW-1185">Reference proteome</keyword>
<evidence type="ECO:0008006" key="4">
    <source>
        <dbReference type="Google" id="ProtNLM"/>
    </source>
</evidence>